<protein>
    <submittedName>
        <fullName evidence="5">Starvation-inducible DNA-binding protein</fullName>
    </submittedName>
</protein>
<sequence length="157" mass="18074">MKLQIGITQEHLKNSISILSSILANEMTLYVKLRKFHWNVSGESFMEFHKLFEGQYIQLEASIDEIAERISKLGGKTIGTMKEFSDLTIIKESPNHYPSQKDMVKELLVDHETVIVHLRKDIDTSTDENKDAGTADFLTSLMVAHETMAWTLRRYLE</sequence>
<dbReference type="InterPro" id="IPR009078">
    <property type="entry name" value="Ferritin-like_SF"/>
</dbReference>
<evidence type="ECO:0000256" key="2">
    <source>
        <dbReference type="RuleBase" id="RU003875"/>
    </source>
</evidence>
<dbReference type="InterPro" id="IPR002177">
    <property type="entry name" value="DPS_DNA-bd"/>
</dbReference>
<dbReference type="EMBL" id="QQBA01000006">
    <property type="protein sequence ID" value="RDI54984.1"/>
    <property type="molecule type" value="Genomic_DNA"/>
</dbReference>
<organism evidence="5 7">
    <name type="scientific">Flavobacterium glaciei</name>
    <dbReference type="NCBI Taxonomy" id="386300"/>
    <lineage>
        <taxon>Bacteria</taxon>
        <taxon>Pseudomonadati</taxon>
        <taxon>Bacteroidota</taxon>
        <taxon>Flavobacteriia</taxon>
        <taxon>Flavobacteriales</taxon>
        <taxon>Flavobacteriaceae</taxon>
        <taxon>Flavobacterium</taxon>
    </lineage>
</organism>
<reference evidence="4 6" key="2">
    <citation type="submission" date="2018-07" db="EMBL/GenBank/DDBJ databases">
        <title>Genomic Encyclopedia of Type Strains, Phase IV (KMG-IV): sequencing the most valuable type-strain genomes for metagenomic binning, comparative biology and taxonomic classification.</title>
        <authorList>
            <person name="Goeker M."/>
        </authorList>
    </citation>
    <scope>NUCLEOTIDE SEQUENCE [LARGE SCALE GENOMIC DNA]</scope>
    <source>
        <strain evidence="4 6">DSM 19728</strain>
    </source>
</reference>
<dbReference type="SUPFAM" id="SSF47240">
    <property type="entry name" value="Ferritin-like"/>
    <property type="match status" value="1"/>
</dbReference>
<gene>
    <name evidence="4" type="ORF">DFR66_10691</name>
    <name evidence="5" type="ORF">IQ02_01478</name>
</gene>
<dbReference type="Proteomes" id="UP000321392">
    <property type="component" value="Unassembled WGS sequence"/>
</dbReference>
<proteinExistence type="inferred from homology"/>
<evidence type="ECO:0000313" key="6">
    <source>
        <dbReference type="Proteomes" id="UP000254518"/>
    </source>
</evidence>
<evidence type="ECO:0000313" key="7">
    <source>
        <dbReference type="Proteomes" id="UP000321392"/>
    </source>
</evidence>
<dbReference type="Gene3D" id="1.20.1260.10">
    <property type="match status" value="1"/>
</dbReference>
<dbReference type="CDD" id="cd01043">
    <property type="entry name" value="DPS"/>
    <property type="match status" value="1"/>
</dbReference>
<dbReference type="PRINTS" id="PR01346">
    <property type="entry name" value="HELNAPAPROT"/>
</dbReference>
<dbReference type="OrthoDB" id="9797023at2"/>
<dbReference type="EMBL" id="VLKX01000006">
    <property type="protein sequence ID" value="TWI47892.1"/>
    <property type="molecule type" value="Genomic_DNA"/>
</dbReference>
<dbReference type="InterPro" id="IPR008331">
    <property type="entry name" value="Ferritin_DPS_dom"/>
</dbReference>
<dbReference type="Pfam" id="PF00210">
    <property type="entry name" value="Ferritin"/>
    <property type="match status" value="1"/>
</dbReference>
<dbReference type="RefSeq" id="WP_114754160.1">
    <property type="nucleotide sequence ID" value="NZ_QQBA01000006.1"/>
</dbReference>
<evidence type="ECO:0000259" key="3">
    <source>
        <dbReference type="Pfam" id="PF00210"/>
    </source>
</evidence>
<evidence type="ECO:0000313" key="5">
    <source>
        <dbReference type="EMBL" id="TWI47892.1"/>
    </source>
</evidence>
<comment type="caution">
    <text evidence="5">The sequence shown here is derived from an EMBL/GenBank/DDBJ whole genome shotgun (WGS) entry which is preliminary data.</text>
</comment>
<dbReference type="InterPro" id="IPR012347">
    <property type="entry name" value="Ferritin-like"/>
</dbReference>
<reference evidence="5 7" key="1">
    <citation type="journal article" date="2015" name="Stand. Genomic Sci.">
        <title>Genomic Encyclopedia of Bacterial and Archaeal Type Strains, Phase III: the genomes of soil and plant-associated and newly described type strains.</title>
        <authorList>
            <person name="Whitman W.B."/>
            <person name="Woyke T."/>
            <person name="Klenk H.P."/>
            <person name="Zhou Y."/>
            <person name="Lilburn T.G."/>
            <person name="Beck B.J."/>
            <person name="De Vos P."/>
            <person name="Vandamme P."/>
            <person name="Eisen J.A."/>
            <person name="Garrity G."/>
            <person name="Hugenholtz P."/>
            <person name="Kyrpides N.C."/>
        </authorList>
    </citation>
    <scope>NUCLEOTIDE SEQUENCE [LARGE SCALE GENOMIC DNA]</scope>
    <source>
        <strain evidence="5 7">CGMCC 1.5380</strain>
    </source>
</reference>
<evidence type="ECO:0000256" key="1">
    <source>
        <dbReference type="ARBA" id="ARBA00009497"/>
    </source>
</evidence>
<reference evidence="5" key="3">
    <citation type="submission" date="2019-07" db="EMBL/GenBank/DDBJ databases">
        <authorList>
            <person name="Whitman W."/>
            <person name="Huntemann M."/>
            <person name="Clum A."/>
            <person name="Pillay M."/>
            <person name="Palaniappan K."/>
            <person name="Varghese N."/>
            <person name="Mikhailova N."/>
            <person name="Stamatis D."/>
            <person name="Reddy T."/>
            <person name="Daum C."/>
            <person name="Shapiro N."/>
            <person name="Ivanova N."/>
            <person name="Kyrpides N."/>
            <person name="Woyke T."/>
        </authorList>
    </citation>
    <scope>NUCLEOTIDE SEQUENCE</scope>
    <source>
        <strain evidence="5">CGMCC 1.5380</strain>
    </source>
</reference>
<name>A0A562PTX0_9FLAO</name>
<dbReference type="GO" id="GO:0003677">
    <property type="term" value="F:DNA binding"/>
    <property type="evidence" value="ECO:0007669"/>
    <property type="project" value="UniProtKB-KW"/>
</dbReference>
<evidence type="ECO:0000313" key="4">
    <source>
        <dbReference type="EMBL" id="RDI54984.1"/>
    </source>
</evidence>
<dbReference type="PANTHER" id="PTHR42932">
    <property type="entry name" value="GENERAL STRESS PROTEIN 20U"/>
    <property type="match status" value="1"/>
</dbReference>
<comment type="similarity">
    <text evidence="1 2">Belongs to the Dps family.</text>
</comment>
<keyword evidence="6" id="KW-1185">Reference proteome</keyword>
<dbReference type="AlphaFoldDB" id="A0A562PTX0"/>
<dbReference type="PANTHER" id="PTHR42932:SF3">
    <property type="entry name" value="DNA PROTECTION DURING STARVATION PROTEIN"/>
    <property type="match status" value="1"/>
</dbReference>
<feature type="domain" description="Ferritin/DPS" evidence="3">
    <location>
        <begin position="18"/>
        <end position="157"/>
    </location>
</feature>
<dbReference type="Proteomes" id="UP000254518">
    <property type="component" value="Unassembled WGS sequence"/>
</dbReference>
<dbReference type="PIRSF" id="PIRSF005900">
    <property type="entry name" value="Dps"/>
    <property type="match status" value="1"/>
</dbReference>
<accession>A0A562PTX0</accession>
<keyword evidence="5" id="KW-0238">DNA-binding</keyword>
<dbReference type="GO" id="GO:0008199">
    <property type="term" value="F:ferric iron binding"/>
    <property type="evidence" value="ECO:0007669"/>
    <property type="project" value="InterPro"/>
</dbReference>